<name>A0ACC2EEU0_DIPCM</name>
<proteinExistence type="predicted"/>
<accession>A0ACC2EEU0</accession>
<comment type="caution">
    <text evidence="1">The sequence shown here is derived from an EMBL/GenBank/DDBJ whole genome shotgun (WGS) entry which is preliminary data.</text>
</comment>
<evidence type="ECO:0000313" key="1">
    <source>
        <dbReference type="EMBL" id="KAJ7565008.1"/>
    </source>
</evidence>
<dbReference type="Proteomes" id="UP001162992">
    <property type="component" value="Chromosome 2"/>
</dbReference>
<gene>
    <name evidence="1" type="ORF">O6H91_02G044200</name>
</gene>
<reference evidence="2" key="1">
    <citation type="journal article" date="2024" name="Proc. Natl. Acad. Sci. U.S.A.">
        <title>Extraordinary preservation of gene collinearity over three hundred million years revealed in homosporous lycophytes.</title>
        <authorList>
            <person name="Li C."/>
            <person name="Wickell D."/>
            <person name="Kuo L.Y."/>
            <person name="Chen X."/>
            <person name="Nie B."/>
            <person name="Liao X."/>
            <person name="Peng D."/>
            <person name="Ji J."/>
            <person name="Jenkins J."/>
            <person name="Williams M."/>
            <person name="Shu S."/>
            <person name="Plott C."/>
            <person name="Barry K."/>
            <person name="Rajasekar S."/>
            <person name="Grimwood J."/>
            <person name="Han X."/>
            <person name="Sun S."/>
            <person name="Hou Z."/>
            <person name="He W."/>
            <person name="Dai G."/>
            <person name="Sun C."/>
            <person name="Schmutz J."/>
            <person name="Leebens-Mack J.H."/>
            <person name="Li F.W."/>
            <person name="Wang L."/>
        </authorList>
    </citation>
    <scope>NUCLEOTIDE SEQUENCE [LARGE SCALE GENOMIC DNA]</scope>
    <source>
        <strain evidence="2">cv. PW_Plant_1</strain>
    </source>
</reference>
<protein>
    <submittedName>
        <fullName evidence="1">Uncharacterized protein</fullName>
    </submittedName>
</protein>
<organism evidence="1 2">
    <name type="scientific">Diphasiastrum complanatum</name>
    <name type="common">Issler's clubmoss</name>
    <name type="synonym">Lycopodium complanatum</name>
    <dbReference type="NCBI Taxonomy" id="34168"/>
    <lineage>
        <taxon>Eukaryota</taxon>
        <taxon>Viridiplantae</taxon>
        <taxon>Streptophyta</taxon>
        <taxon>Embryophyta</taxon>
        <taxon>Tracheophyta</taxon>
        <taxon>Lycopodiopsida</taxon>
        <taxon>Lycopodiales</taxon>
        <taxon>Lycopodiaceae</taxon>
        <taxon>Lycopodioideae</taxon>
        <taxon>Diphasiastrum</taxon>
    </lineage>
</organism>
<keyword evidence="2" id="KW-1185">Reference proteome</keyword>
<dbReference type="EMBL" id="CM055093">
    <property type="protein sequence ID" value="KAJ7565008.1"/>
    <property type="molecule type" value="Genomic_DNA"/>
</dbReference>
<evidence type="ECO:0000313" key="2">
    <source>
        <dbReference type="Proteomes" id="UP001162992"/>
    </source>
</evidence>
<sequence>MEMAVKTRIWHSSSVKMEARAAGNALSVFFAGPLLNSAPFHPLNLPKLEATGAFHCISSSSSSSSRSCSPNVSMFDISQVNRPHSYKKMNRLDACLFCSKICVIARIRGGVRSCCTLEVRSGACADSSLQAGAEEIMKSENEKPLNTKRLKEGTIIDHNEKACARSIAGDNIHIYGAQETMDSRNEKPLSMKQWKEGSIMDFDVKACAKSIADSNVRLDTAVLNKGAVRISPETDSELSMEKEGITQRGMSVSTPGLKTSKYYTGKSTSASIYYKEKSASASRYHEQKSTSVTPEDEMLPGNPDAFALRISKGIRAPRTLARSSSIDGRQNAKLHDIESCTEPIICEKGIEATPSEIEQAEDYLSNCFIKMRKDHDKETVLRRLLRERREASWVNPKPSGNSETDIANVGVFYKDTTSLSDIEENSRIHKDMVAFQRSLSSKRESVAKVLQDAMRASKIGPEYSKQVIASMPLFVDRILMKAVALKRKPTYAALSFSARARLIIDRSKVVEIVKWLKHNGITVPRVGFLVCQAGDQLDIIRPRVEWLKNIYVKGRDLGVVLSREPSILEQSEEELNNTVSFLEDSGIRKDWIGWVVSRSPGVLALSTDELHEKVMFLSELGMEKEQFGAMIFNFPALLVRFSKEEMQIKVEYLRRVGLESPTLGRIIATKPQLLACSIEEAWEPITKFLFYLGVNRTGIRRILAVQPSVFCLNLSENIAPKVRFLRAIGVREQEIGHLIMHFPAVLTYSLEKKIRPVVRFLLERAGVAEEKIGKVVAAEPKLIGCSLVMKLEVIVKYLLSRGIHTHQLGEMVANFPMLLKYNKEVLNPKYQYFKKVMQRPLEELISFPRYFSYALQTRIAPRHRISVEKGLRFNLRYMLACSDLEFQDRVESAEKSRATEASREEFAEFGEETCLTMDAKFQVPFL</sequence>